<evidence type="ECO:0000256" key="9">
    <source>
        <dbReference type="ARBA" id="ARBA00023163"/>
    </source>
</evidence>
<dbReference type="PANTHER" id="PTHR24399">
    <property type="entry name" value="ZINC FINGER AND BTB DOMAIN-CONTAINING"/>
    <property type="match status" value="1"/>
</dbReference>
<name>A0ABD2MJ36_9CUCU</name>
<dbReference type="PROSITE" id="PS50157">
    <property type="entry name" value="ZINC_FINGER_C2H2_2"/>
    <property type="match status" value="7"/>
</dbReference>
<dbReference type="FunFam" id="3.30.160.60:FF:002343">
    <property type="entry name" value="Zinc finger protein 33A"/>
    <property type="match status" value="1"/>
</dbReference>
<keyword evidence="6" id="KW-0862">Zinc</keyword>
<protein>
    <recommendedName>
        <fullName evidence="13">C2H2-type domain-containing protein</fullName>
    </recommendedName>
</protein>
<dbReference type="FunFam" id="3.30.160.60:FF:000557">
    <property type="entry name" value="zinc finger and SCAN domain-containing protein 29"/>
    <property type="match status" value="1"/>
</dbReference>
<keyword evidence="8" id="KW-0238">DNA-binding</keyword>
<dbReference type="GO" id="GO:0040029">
    <property type="term" value="P:epigenetic regulation of gene expression"/>
    <property type="evidence" value="ECO:0007669"/>
    <property type="project" value="UniProtKB-ARBA"/>
</dbReference>
<evidence type="ECO:0000256" key="12">
    <source>
        <dbReference type="SAM" id="MobiDB-lite"/>
    </source>
</evidence>
<accession>A0ABD2MJ36</accession>
<evidence type="ECO:0000256" key="8">
    <source>
        <dbReference type="ARBA" id="ARBA00023125"/>
    </source>
</evidence>
<evidence type="ECO:0000256" key="5">
    <source>
        <dbReference type="ARBA" id="ARBA00022771"/>
    </source>
</evidence>
<comment type="caution">
    <text evidence="14">The sequence shown here is derived from an EMBL/GenBank/DDBJ whole genome shotgun (WGS) entry which is preliminary data.</text>
</comment>
<dbReference type="Proteomes" id="UP001516400">
    <property type="component" value="Unassembled WGS sequence"/>
</dbReference>
<dbReference type="GO" id="GO:0006355">
    <property type="term" value="P:regulation of DNA-templated transcription"/>
    <property type="evidence" value="ECO:0007669"/>
    <property type="project" value="UniProtKB-ARBA"/>
</dbReference>
<dbReference type="FunFam" id="3.30.160.60:FF:000188">
    <property type="entry name" value="Zinc finger protein 787"/>
    <property type="match status" value="1"/>
</dbReference>
<sequence>MESPSEQEELLETVVITGEQQPQYLIHRIPENQQLITPELLQNHGGLVVDIGGGDFIPVNYSSEDLLSQDLTDEDRNLAAALVAVQLSQQQKQQQQIQDANALPSLDTNSSLDNKILEEQVIIEKGTGLNGGYLQIVSSDSIYVEKEVLPKFVSPKDSSQRYTNDIQTKGIKIFESTLQNEDDLDKRESDGVDGDKNDSRSSKKSLPHKKRITKKLKRPSTSNKKFKCNLCEQVFPSSDDFAQHELLCQTTITPVNANMFNCQLCNAALTDQLQFFEHLKSHYEPLTNAPIIKTTAKTDPETEIQTVLKEEPPTETSTKDSILSMLSLTCMVCNKTFRKQKTYDNHMKEVHEKYELNEFSEPEDLMEGIDVSVNSNHASDAEEVDSKAWYKEEELQQTEEDLKELEAEDHVCHICNQPFPLRAILLQHLISCRAISGNTKPTAPDIVKKKNKKNTKAKITCNLCDRTFTHRNSLMYHLHSHHTRVRPHQCETCGKRFFASSALKVHRRLHSGEKPYHCIECGKNFRQWGDLKYHMTSLHSNEKQFQCEYCGKEFARKYSLVVHRRIHTGERNYKCEFCGKTFRASSYLQNHRRIHTGEKPHECEICGKPFRVRSDMKRHQKSHTKKPAPKKVYKMQTMDMTVETKTKEEIDHGSNDTAELHINDPEAEAEILYEDALSAPRDGSMYTNGHQLFLVTYSGDVTKVDPSWIQTTT</sequence>
<feature type="domain" description="C2H2-type" evidence="13">
    <location>
        <begin position="488"/>
        <end position="515"/>
    </location>
</feature>
<keyword evidence="5 11" id="KW-0863">Zinc-finger</keyword>
<evidence type="ECO:0000256" key="11">
    <source>
        <dbReference type="PROSITE-ProRule" id="PRU00042"/>
    </source>
</evidence>
<feature type="compositionally biased region" description="Basic and acidic residues" evidence="12">
    <location>
        <begin position="184"/>
        <end position="201"/>
    </location>
</feature>
<dbReference type="GO" id="GO:0003682">
    <property type="term" value="F:chromatin binding"/>
    <property type="evidence" value="ECO:0007669"/>
    <property type="project" value="UniProtKB-ARBA"/>
</dbReference>
<proteinExistence type="inferred from homology"/>
<dbReference type="GO" id="GO:0043565">
    <property type="term" value="F:sequence-specific DNA binding"/>
    <property type="evidence" value="ECO:0007669"/>
    <property type="project" value="UniProtKB-ARBA"/>
</dbReference>
<feature type="region of interest" description="Disordered" evidence="12">
    <location>
        <begin position="180"/>
        <end position="220"/>
    </location>
</feature>
<dbReference type="PANTHER" id="PTHR24399:SF23">
    <property type="entry name" value="C2H2-TYPE DOMAIN-CONTAINING PROTEIN"/>
    <property type="match status" value="1"/>
</dbReference>
<dbReference type="Pfam" id="PF00096">
    <property type="entry name" value="zf-C2H2"/>
    <property type="match status" value="5"/>
</dbReference>
<feature type="compositionally biased region" description="Basic residues" evidence="12">
    <location>
        <begin position="202"/>
        <end position="218"/>
    </location>
</feature>
<comment type="similarity">
    <text evidence="2">Belongs to the krueppel C2H2-type zinc-finger protein family.</text>
</comment>
<keyword evidence="15" id="KW-1185">Reference proteome</keyword>
<feature type="domain" description="C2H2-type" evidence="13">
    <location>
        <begin position="516"/>
        <end position="544"/>
    </location>
</feature>
<feature type="domain" description="C2H2-type" evidence="13">
    <location>
        <begin position="459"/>
        <end position="487"/>
    </location>
</feature>
<dbReference type="Gene3D" id="3.30.160.60">
    <property type="entry name" value="Classic Zinc Finger"/>
    <property type="match status" value="7"/>
</dbReference>
<feature type="domain" description="C2H2-type" evidence="13">
    <location>
        <begin position="601"/>
        <end position="628"/>
    </location>
</feature>
<evidence type="ECO:0000256" key="10">
    <source>
        <dbReference type="ARBA" id="ARBA00023242"/>
    </source>
</evidence>
<keyword evidence="7" id="KW-0805">Transcription regulation</keyword>
<organism evidence="14 15">
    <name type="scientific">Cryptolaemus montrouzieri</name>
    <dbReference type="NCBI Taxonomy" id="559131"/>
    <lineage>
        <taxon>Eukaryota</taxon>
        <taxon>Metazoa</taxon>
        <taxon>Ecdysozoa</taxon>
        <taxon>Arthropoda</taxon>
        <taxon>Hexapoda</taxon>
        <taxon>Insecta</taxon>
        <taxon>Pterygota</taxon>
        <taxon>Neoptera</taxon>
        <taxon>Endopterygota</taxon>
        <taxon>Coleoptera</taxon>
        <taxon>Polyphaga</taxon>
        <taxon>Cucujiformia</taxon>
        <taxon>Coccinelloidea</taxon>
        <taxon>Coccinellidae</taxon>
        <taxon>Scymninae</taxon>
        <taxon>Scymnini</taxon>
        <taxon>Cryptolaemus</taxon>
    </lineage>
</organism>
<dbReference type="FunFam" id="3.30.160.60:FF:000690">
    <property type="entry name" value="Zinc finger protein 354C"/>
    <property type="match status" value="1"/>
</dbReference>
<evidence type="ECO:0000256" key="2">
    <source>
        <dbReference type="ARBA" id="ARBA00006991"/>
    </source>
</evidence>
<dbReference type="Pfam" id="PF12874">
    <property type="entry name" value="zf-met"/>
    <property type="match status" value="3"/>
</dbReference>
<dbReference type="GO" id="GO:0008270">
    <property type="term" value="F:zinc ion binding"/>
    <property type="evidence" value="ECO:0007669"/>
    <property type="project" value="UniProtKB-KW"/>
</dbReference>
<reference evidence="14 15" key="1">
    <citation type="journal article" date="2021" name="BMC Biol.">
        <title>Horizontally acquired antibacterial genes associated with adaptive radiation of ladybird beetles.</title>
        <authorList>
            <person name="Li H.S."/>
            <person name="Tang X.F."/>
            <person name="Huang Y.H."/>
            <person name="Xu Z.Y."/>
            <person name="Chen M.L."/>
            <person name="Du X.Y."/>
            <person name="Qiu B.Y."/>
            <person name="Chen P.T."/>
            <person name="Zhang W."/>
            <person name="Slipinski A."/>
            <person name="Escalona H.E."/>
            <person name="Waterhouse R.M."/>
            <person name="Zwick A."/>
            <person name="Pang H."/>
        </authorList>
    </citation>
    <scope>NUCLEOTIDE SEQUENCE [LARGE SCALE GENOMIC DNA]</scope>
    <source>
        <strain evidence="14">SYSU2018</strain>
    </source>
</reference>
<dbReference type="PROSITE" id="PS00028">
    <property type="entry name" value="ZINC_FINGER_C2H2_1"/>
    <property type="match status" value="8"/>
</dbReference>
<keyword evidence="9" id="KW-0804">Transcription</keyword>
<keyword evidence="10" id="KW-0539">Nucleus</keyword>
<dbReference type="SMART" id="SM00355">
    <property type="entry name" value="ZnF_C2H2"/>
    <property type="match status" value="10"/>
</dbReference>
<evidence type="ECO:0000256" key="1">
    <source>
        <dbReference type="ARBA" id="ARBA00004123"/>
    </source>
</evidence>
<evidence type="ECO:0000259" key="13">
    <source>
        <dbReference type="PROSITE" id="PS50157"/>
    </source>
</evidence>
<evidence type="ECO:0000256" key="3">
    <source>
        <dbReference type="ARBA" id="ARBA00022723"/>
    </source>
</evidence>
<evidence type="ECO:0000256" key="4">
    <source>
        <dbReference type="ARBA" id="ARBA00022737"/>
    </source>
</evidence>
<dbReference type="GO" id="GO:0000785">
    <property type="term" value="C:chromatin"/>
    <property type="evidence" value="ECO:0007669"/>
    <property type="project" value="UniProtKB-ARBA"/>
</dbReference>
<evidence type="ECO:0000256" key="6">
    <source>
        <dbReference type="ARBA" id="ARBA00022833"/>
    </source>
</evidence>
<dbReference type="FunFam" id="3.30.160.60:FF:001963">
    <property type="entry name" value="Replication initiator 1"/>
    <property type="match status" value="1"/>
</dbReference>
<dbReference type="InterPro" id="IPR013087">
    <property type="entry name" value="Znf_C2H2_type"/>
</dbReference>
<feature type="domain" description="C2H2-type" evidence="13">
    <location>
        <begin position="573"/>
        <end position="600"/>
    </location>
</feature>
<keyword evidence="4" id="KW-0677">Repeat</keyword>
<evidence type="ECO:0000313" key="15">
    <source>
        <dbReference type="Proteomes" id="UP001516400"/>
    </source>
</evidence>
<comment type="subcellular location">
    <subcellularLocation>
        <location evidence="1">Nucleus</location>
    </subcellularLocation>
</comment>
<gene>
    <name evidence="14" type="ORF">HHI36_010545</name>
</gene>
<keyword evidence="3" id="KW-0479">Metal-binding</keyword>
<evidence type="ECO:0000313" key="14">
    <source>
        <dbReference type="EMBL" id="KAL3266368.1"/>
    </source>
</evidence>
<dbReference type="InterPro" id="IPR036236">
    <property type="entry name" value="Znf_C2H2_sf"/>
</dbReference>
<dbReference type="EMBL" id="JABFTP020000001">
    <property type="protein sequence ID" value="KAL3266368.1"/>
    <property type="molecule type" value="Genomic_DNA"/>
</dbReference>
<dbReference type="GO" id="GO:0005634">
    <property type="term" value="C:nucleus"/>
    <property type="evidence" value="ECO:0007669"/>
    <property type="project" value="UniProtKB-SubCell"/>
</dbReference>
<evidence type="ECO:0000256" key="7">
    <source>
        <dbReference type="ARBA" id="ARBA00023015"/>
    </source>
</evidence>
<feature type="domain" description="C2H2-type" evidence="13">
    <location>
        <begin position="328"/>
        <end position="356"/>
    </location>
</feature>
<feature type="domain" description="C2H2-type" evidence="13">
    <location>
        <begin position="545"/>
        <end position="572"/>
    </location>
</feature>
<dbReference type="SUPFAM" id="SSF57667">
    <property type="entry name" value="beta-beta-alpha zinc fingers"/>
    <property type="match status" value="3"/>
</dbReference>
<dbReference type="AlphaFoldDB" id="A0ABD2MJ36"/>